<dbReference type="EMBL" id="JAGQDE010000014">
    <property type="protein sequence ID" value="MBQ0960445.1"/>
    <property type="molecule type" value="Genomic_DNA"/>
</dbReference>
<evidence type="ECO:0000313" key="1">
    <source>
        <dbReference type="EMBL" id="MBQ0960445.1"/>
    </source>
</evidence>
<evidence type="ECO:0000313" key="2">
    <source>
        <dbReference type="Proteomes" id="UP000678374"/>
    </source>
</evidence>
<comment type="caution">
    <text evidence="1">The sequence shown here is derived from an EMBL/GenBank/DDBJ whole genome shotgun (WGS) entry which is preliminary data.</text>
</comment>
<dbReference type="Pfam" id="PF08900">
    <property type="entry name" value="AcaB"/>
    <property type="match status" value="1"/>
</dbReference>
<dbReference type="AlphaFoldDB" id="A0A940YWC3"/>
<accession>A0A940YWC3</accession>
<dbReference type="NCBIfam" id="TIGR03761">
    <property type="entry name" value="ICE_PFL4669"/>
    <property type="match status" value="1"/>
</dbReference>
<dbReference type="Proteomes" id="UP000678374">
    <property type="component" value="Unassembled WGS sequence"/>
</dbReference>
<keyword evidence="2" id="KW-1185">Reference proteome</keyword>
<reference evidence="1" key="1">
    <citation type="submission" date="2021-04" db="EMBL/GenBank/DDBJ databases">
        <title>The genome sequence of Ideonella sp. 4Y11.</title>
        <authorList>
            <person name="Liu Y."/>
        </authorList>
    </citation>
    <scope>NUCLEOTIDE SEQUENCE</scope>
    <source>
        <strain evidence="1">4Y11</strain>
    </source>
</reference>
<protein>
    <submittedName>
        <fullName evidence="1">TIGR03761 family integrating conjugative element protein</fullName>
    </submittedName>
</protein>
<name>A0A940YWC3_9BURK</name>
<dbReference type="InterPro" id="IPR014996">
    <property type="entry name" value="AcaB"/>
</dbReference>
<gene>
    <name evidence="1" type="ORF">KAK06_15945</name>
</gene>
<sequence length="324" mass="37084">MAERHALKDLVEADDLDMADPRFQRYAELERREALLRNMQSEHHATGGAQRDVVPYREAVAVKNDLGRLTDEADDSMTIHTREASRLFIGRAMLPGETGVGQSGGKKVGAAMRAIWYLSGNDNPYADFALIETWTSMENVIAELERRIDGMDRRLHRMQRRGLSFSIVRADPPVSVELGFRSPYGYSVVRLISTFDYFVRMVKTLVRKDLLSDKEGYEDIYTMTRHSRRIFERVVWLQRYLLRDELRPLSRRDWLASADELAKKRVQAAVALFGELPRGVFNGDVRPRHTRRHLDVSAEELRLLNEVPLAGDDAQLVAATEGLQ</sequence>
<dbReference type="RefSeq" id="WP_210803114.1">
    <property type="nucleotide sequence ID" value="NZ_JAGQDE010000014.1"/>
</dbReference>
<organism evidence="1 2">
    <name type="scientific">Ideonella aquatica</name>
    <dbReference type="NCBI Taxonomy" id="2824119"/>
    <lineage>
        <taxon>Bacteria</taxon>
        <taxon>Pseudomonadati</taxon>
        <taxon>Pseudomonadota</taxon>
        <taxon>Betaproteobacteria</taxon>
        <taxon>Burkholderiales</taxon>
        <taxon>Sphaerotilaceae</taxon>
        <taxon>Ideonella</taxon>
    </lineage>
</organism>
<proteinExistence type="predicted"/>